<keyword evidence="2" id="KW-0472">Membrane</keyword>
<comment type="caution">
    <text evidence="3">The sequence shown here is derived from an EMBL/GenBank/DDBJ whole genome shotgun (WGS) entry which is preliminary data.</text>
</comment>
<dbReference type="InterPro" id="IPR021514">
    <property type="entry name" value="DUF3176"/>
</dbReference>
<dbReference type="PANTHER" id="PTHR37576">
    <property type="entry name" value="DEFECT AT LOW TEMPERATURE PROTEIN 1"/>
    <property type="match status" value="1"/>
</dbReference>
<protein>
    <submittedName>
        <fullName evidence="3">Uncharacterized protein</fullName>
    </submittedName>
</protein>
<feature type="transmembrane region" description="Helical" evidence="2">
    <location>
        <begin position="91"/>
        <end position="116"/>
    </location>
</feature>
<proteinExistence type="predicted"/>
<gene>
    <name evidence="3" type="ORF">B0T20DRAFT_484464</name>
</gene>
<reference evidence="3" key="1">
    <citation type="journal article" date="2023" name="Mol. Phylogenet. Evol.">
        <title>Genome-scale phylogeny and comparative genomics of the fungal order Sordariales.</title>
        <authorList>
            <person name="Hensen N."/>
            <person name="Bonometti L."/>
            <person name="Westerberg I."/>
            <person name="Brannstrom I.O."/>
            <person name="Guillou S."/>
            <person name="Cros-Aarteil S."/>
            <person name="Calhoun S."/>
            <person name="Haridas S."/>
            <person name="Kuo A."/>
            <person name="Mondo S."/>
            <person name="Pangilinan J."/>
            <person name="Riley R."/>
            <person name="LaButti K."/>
            <person name="Andreopoulos B."/>
            <person name="Lipzen A."/>
            <person name="Chen C."/>
            <person name="Yan M."/>
            <person name="Daum C."/>
            <person name="Ng V."/>
            <person name="Clum A."/>
            <person name="Steindorff A."/>
            <person name="Ohm R.A."/>
            <person name="Martin F."/>
            <person name="Silar P."/>
            <person name="Natvig D.O."/>
            <person name="Lalanne C."/>
            <person name="Gautier V."/>
            <person name="Ament-Velasquez S.L."/>
            <person name="Kruys A."/>
            <person name="Hutchinson M.I."/>
            <person name="Powell A.J."/>
            <person name="Barry K."/>
            <person name="Miller A.N."/>
            <person name="Grigoriev I.V."/>
            <person name="Debuchy R."/>
            <person name="Gladieux P."/>
            <person name="Hiltunen Thoren M."/>
            <person name="Johannesson H."/>
        </authorList>
    </citation>
    <scope>NUCLEOTIDE SEQUENCE</scope>
    <source>
        <strain evidence="3">FGSC 1904</strain>
    </source>
</reference>
<sequence length="137" mass="14966">MGSPSEVNPPGYNIQQHTDSVKDVSKEETAEVCQDRAESRWEPGFFRRFPYLGFAALLLCIGCTGVAIGIIRLSHHGDIEDWDGPLKPQVLLSYTTTVANSLIGFAFAEVAVIGFWSNALDSMPVSTLRLPLVRAQG</sequence>
<evidence type="ECO:0000313" key="3">
    <source>
        <dbReference type="EMBL" id="KAK3388351.1"/>
    </source>
</evidence>
<dbReference type="PANTHER" id="PTHR37576:SF2">
    <property type="entry name" value="DEFECT AT LOW TEMPERATURE PROTEIN 1"/>
    <property type="match status" value="1"/>
</dbReference>
<dbReference type="AlphaFoldDB" id="A0AAE0NVC4"/>
<dbReference type="EMBL" id="JAUTDP010000016">
    <property type="protein sequence ID" value="KAK3388351.1"/>
    <property type="molecule type" value="Genomic_DNA"/>
</dbReference>
<keyword evidence="2" id="KW-1133">Transmembrane helix</keyword>
<feature type="transmembrane region" description="Helical" evidence="2">
    <location>
        <begin position="49"/>
        <end position="71"/>
    </location>
</feature>
<accession>A0AAE0NVC4</accession>
<feature type="region of interest" description="Disordered" evidence="1">
    <location>
        <begin position="1"/>
        <end position="26"/>
    </location>
</feature>
<keyword evidence="4" id="KW-1185">Reference proteome</keyword>
<dbReference type="Pfam" id="PF11374">
    <property type="entry name" value="DUF3176"/>
    <property type="match status" value="1"/>
</dbReference>
<name>A0AAE0NVC4_SORBR</name>
<evidence type="ECO:0000256" key="1">
    <source>
        <dbReference type="SAM" id="MobiDB-lite"/>
    </source>
</evidence>
<evidence type="ECO:0000313" key="4">
    <source>
        <dbReference type="Proteomes" id="UP001281003"/>
    </source>
</evidence>
<organism evidence="3 4">
    <name type="scientific">Sordaria brevicollis</name>
    <dbReference type="NCBI Taxonomy" id="83679"/>
    <lineage>
        <taxon>Eukaryota</taxon>
        <taxon>Fungi</taxon>
        <taxon>Dikarya</taxon>
        <taxon>Ascomycota</taxon>
        <taxon>Pezizomycotina</taxon>
        <taxon>Sordariomycetes</taxon>
        <taxon>Sordariomycetidae</taxon>
        <taxon>Sordariales</taxon>
        <taxon>Sordariaceae</taxon>
        <taxon>Sordaria</taxon>
    </lineage>
</organism>
<reference evidence="3" key="2">
    <citation type="submission" date="2023-07" db="EMBL/GenBank/DDBJ databases">
        <authorList>
            <consortium name="Lawrence Berkeley National Laboratory"/>
            <person name="Haridas S."/>
            <person name="Hensen N."/>
            <person name="Bonometti L."/>
            <person name="Westerberg I."/>
            <person name="Brannstrom I.O."/>
            <person name="Guillou S."/>
            <person name="Cros-Aarteil S."/>
            <person name="Calhoun S."/>
            <person name="Kuo A."/>
            <person name="Mondo S."/>
            <person name="Pangilinan J."/>
            <person name="Riley R."/>
            <person name="LaButti K."/>
            <person name="Andreopoulos B."/>
            <person name="Lipzen A."/>
            <person name="Chen C."/>
            <person name="Yanf M."/>
            <person name="Daum C."/>
            <person name="Ng V."/>
            <person name="Clum A."/>
            <person name="Steindorff A."/>
            <person name="Ohm R."/>
            <person name="Martin F."/>
            <person name="Silar P."/>
            <person name="Natvig D."/>
            <person name="Lalanne C."/>
            <person name="Gautier V."/>
            <person name="Ament-velasquez S.L."/>
            <person name="Kruys A."/>
            <person name="Hutchinson M.I."/>
            <person name="Powell A.J."/>
            <person name="Barry K."/>
            <person name="Miller A.N."/>
            <person name="Grigoriev I.V."/>
            <person name="Debuchy R."/>
            <person name="Gladieux P."/>
            <person name="Thoren M.H."/>
            <person name="Johannesson H."/>
        </authorList>
    </citation>
    <scope>NUCLEOTIDE SEQUENCE</scope>
    <source>
        <strain evidence="3">FGSC 1904</strain>
    </source>
</reference>
<dbReference type="Proteomes" id="UP001281003">
    <property type="component" value="Unassembled WGS sequence"/>
</dbReference>
<evidence type="ECO:0000256" key="2">
    <source>
        <dbReference type="SAM" id="Phobius"/>
    </source>
</evidence>
<keyword evidence="2" id="KW-0812">Transmembrane</keyword>